<dbReference type="EMBL" id="LJZR01000097">
    <property type="protein sequence ID" value="KPQ31537.1"/>
    <property type="molecule type" value="Genomic_DNA"/>
</dbReference>
<dbReference type="SUPFAM" id="SSF48295">
    <property type="entry name" value="TrpR-like"/>
    <property type="match status" value="1"/>
</dbReference>
<comment type="caution">
    <text evidence="1">The sequence shown here is derived from an EMBL/GenBank/DDBJ whole genome shotgun (WGS) entry which is preliminary data.</text>
</comment>
<dbReference type="GO" id="GO:0004803">
    <property type="term" value="F:transposase activity"/>
    <property type="evidence" value="ECO:0007669"/>
    <property type="project" value="InterPro"/>
</dbReference>
<dbReference type="InterPro" id="IPR010921">
    <property type="entry name" value="Trp_repressor/repl_initiator"/>
</dbReference>
<dbReference type="GO" id="GO:0043565">
    <property type="term" value="F:sequence-specific DNA binding"/>
    <property type="evidence" value="ECO:0007669"/>
    <property type="project" value="InterPro"/>
</dbReference>
<gene>
    <name evidence="1" type="ORF">HLUCCA11_23540</name>
</gene>
<evidence type="ECO:0000313" key="1">
    <source>
        <dbReference type="EMBL" id="KPQ31537.1"/>
    </source>
</evidence>
<sequence length="105" mass="11856">MSKKRRQYSPAFKAKVAIACIRGNKTTAELAAQHEIHPTQINTWKRELLENASTVFANGKLADKAQSEAKAENDKLYRQIDKLKVERDFLAECSAQLGLLPESPW</sequence>
<dbReference type="InterPro" id="IPR036388">
    <property type="entry name" value="WH-like_DNA-bd_sf"/>
</dbReference>
<dbReference type="Proteomes" id="UP000050465">
    <property type="component" value="Unassembled WGS sequence"/>
</dbReference>
<proteinExistence type="predicted"/>
<dbReference type="AlphaFoldDB" id="A0A0P8BD65"/>
<dbReference type="InterPro" id="IPR002514">
    <property type="entry name" value="Transposase_8"/>
</dbReference>
<evidence type="ECO:0000313" key="2">
    <source>
        <dbReference type="Proteomes" id="UP000050465"/>
    </source>
</evidence>
<dbReference type="STRING" id="1666911.HLUCCA11_23540"/>
<name>A0A0P8BD65_9CYAN</name>
<protein>
    <submittedName>
        <fullName evidence="1">Transposase</fullName>
    </submittedName>
</protein>
<organism evidence="1 2">
    <name type="scientific">Phormidesmis priestleyi Ana</name>
    <dbReference type="NCBI Taxonomy" id="1666911"/>
    <lineage>
        <taxon>Bacteria</taxon>
        <taxon>Bacillati</taxon>
        <taxon>Cyanobacteriota</taxon>
        <taxon>Cyanophyceae</taxon>
        <taxon>Leptolyngbyales</taxon>
        <taxon>Leptolyngbyaceae</taxon>
        <taxon>Phormidesmis</taxon>
    </lineage>
</organism>
<accession>A0A0P8BD65</accession>
<dbReference type="GO" id="GO:0006313">
    <property type="term" value="P:DNA transposition"/>
    <property type="evidence" value="ECO:0007669"/>
    <property type="project" value="InterPro"/>
</dbReference>
<dbReference type="PATRIC" id="fig|1666911.3.peg.740"/>
<reference evidence="1 2" key="1">
    <citation type="submission" date="2015-09" db="EMBL/GenBank/DDBJ databases">
        <title>Identification and resolution of microdiversity through metagenomic sequencing of parallel consortia.</title>
        <authorList>
            <person name="Nelson W.C."/>
            <person name="Romine M.F."/>
            <person name="Lindemann S.R."/>
        </authorList>
    </citation>
    <scope>NUCLEOTIDE SEQUENCE [LARGE SCALE GENOMIC DNA]</scope>
    <source>
        <strain evidence="1">Ana</strain>
    </source>
</reference>
<dbReference type="Gene3D" id="1.10.10.10">
    <property type="entry name" value="Winged helix-like DNA-binding domain superfamily/Winged helix DNA-binding domain"/>
    <property type="match status" value="1"/>
</dbReference>
<dbReference type="Pfam" id="PF01527">
    <property type="entry name" value="HTH_Tnp_1"/>
    <property type="match status" value="1"/>
</dbReference>